<dbReference type="AlphaFoldDB" id="J1I4A0"/>
<proteinExistence type="predicted"/>
<reference evidence="2" key="1">
    <citation type="journal article" date="2012" name="Stand. Genomic Sci.">
        <title>Permanent draft genome sequence of the gliding predator Saprospira grandis strain Sa g1 (= HR1).</title>
        <authorList>
            <person name="Mavromatis K."/>
            <person name="Chertkov O."/>
            <person name="Lapidus A."/>
            <person name="Nolan M."/>
            <person name="Lucas S."/>
            <person name="Tice H."/>
            <person name="Del Rio T.G."/>
            <person name="Cheng J.F."/>
            <person name="Han C."/>
            <person name="Tapia R."/>
            <person name="Bruce D."/>
            <person name="Goodwin L.A."/>
            <person name="Pitluck S."/>
            <person name="Huntemann M."/>
            <person name="Liolios K."/>
            <person name="Pagani I."/>
            <person name="Ivanova N."/>
            <person name="Mikhailova N."/>
            <person name="Pati A."/>
            <person name="Chen A."/>
            <person name="Palaniappan K."/>
            <person name="Land M."/>
            <person name="Brambilla E.M."/>
            <person name="Rohde M."/>
            <person name="Spring S."/>
            <person name="Goker M."/>
            <person name="Detter J.C."/>
            <person name="Bristow J."/>
            <person name="Eisen J.A."/>
            <person name="Markowitz V."/>
            <person name="Hugenholtz P."/>
            <person name="Kyrpides N.C."/>
            <person name="Klenk H.P."/>
            <person name="Woyke T."/>
        </authorList>
    </citation>
    <scope>NUCLEOTIDE SEQUENCE [LARGE SCALE GENOMIC DNA]</scope>
    <source>
        <strain evidence="2">DSM 2844</strain>
    </source>
</reference>
<accession>J1I4A0</accession>
<dbReference type="GO" id="GO:0003676">
    <property type="term" value="F:nucleic acid binding"/>
    <property type="evidence" value="ECO:0007669"/>
    <property type="project" value="InterPro"/>
</dbReference>
<organism evidence="1 2">
    <name type="scientific">Saprospira grandis DSM 2844</name>
    <dbReference type="NCBI Taxonomy" id="694433"/>
    <lineage>
        <taxon>Bacteria</taxon>
        <taxon>Pseudomonadati</taxon>
        <taxon>Bacteroidota</taxon>
        <taxon>Saprospiria</taxon>
        <taxon>Saprospirales</taxon>
        <taxon>Saprospiraceae</taxon>
        <taxon>Saprospira</taxon>
    </lineage>
</organism>
<dbReference type="HOGENOM" id="CLU_024633_0_0_10"/>
<dbReference type="Proteomes" id="UP000005113">
    <property type="component" value="Unassembled WGS sequence"/>
</dbReference>
<dbReference type="EMBL" id="JH719942">
    <property type="protein sequence ID" value="EJF53575.1"/>
    <property type="molecule type" value="Genomic_DNA"/>
</dbReference>
<evidence type="ECO:0000313" key="1">
    <source>
        <dbReference type="EMBL" id="EJF53575.1"/>
    </source>
</evidence>
<dbReference type="InterPro" id="IPR011856">
    <property type="entry name" value="tRNA_endonuc-like_dom_sf"/>
</dbReference>
<sequence length="704" mass="81909">MAQKQYIRSAHLYYPGVLADLKKSNRALQPLFEALTNAFEVLQQNVEAPAKIKLNLYYTSSLIEEEKTFESMLLSDNGEGFTEENYLRFQRYKDNRKGPKNKGSGRIQYIHFFNKVFIDSQYLLAGQLNRRQLEMSKSKPFLDAHAILAELPQKEVISSKGTYSAIHFQELLDEKEQAFYNKLTIEELVKEIILHYLDYFCTQKEQLPNIHICFYLDDAVYQEKVISSEDIPTEDQLFKFEIPFKGLKNGIWKNLDKLAAFNVKGFKVGKDILSQNAIKLTSKSELIDSLKLKFRHLKESETIQGQRYLFLLSSDYLDLRDSDTRGLLSIPESLEELEKRQDLFQQEEIILSDLEDKINQEIEAHYPEIEQLNKAHEQGLEELKSMFLLSSETIANSGLRLQDSEEKILEKSYVFDARKVAKADALLKKQLDQLKKLDPSSSSYQEELATLSKTLVKQLPLQNRAALSQYVARRKLVLDLFAKILEKELEVQTTKERNIDEKLLHNLLFQQSSKQPEISDLWILQEDFIYFSGLSEFTLGNITINGVKLLKEELSEDEQRYRQSVQEDRYKKRTDILLFPQEGKCIIIELKNPNVNPATQLNQISRYAALIHNLAKEEFNFTTFYGYLIGEQIDPWDVQDHDSAFLEDPHFDFLYRPAKPISSRPFNPRPPASLYTEVIKYSTVLKRAQLRNQIFIEKLLGHTP</sequence>
<evidence type="ECO:0000313" key="2">
    <source>
        <dbReference type="Proteomes" id="UP000005113"/>
    </source>
</evidence>
<protein>
    <submittedName>
        <fullName evidence="1">Uncharacterized protein</fullName>
    </submittedName>
</protein>
<name>J1I4A0_9BACT</name>
<dbReference type="Gene3D" id="3.40.1350.10">
    <property type="match status" value="1"/>
</dbReference>
<gene>
    <name evidence="1" type="ORF">SapgrDRAFT_1883</name>
</gene>